<sequence length="59" mass="6901">MGIQCFTVERLRADKRGPDRMDSLTELEHVLETLDMTRVEEEKIARILERLRDELNAAS</sequence>
<dbReference type="AlphaFoldDB" id="A0AAC9BB92"/>
<evidence type="ECO:0000313" key="1">
    <source>
        <dbReference type="EMBL" id="ANB54853.1"/>
    </source>
</evidence>
<proteinExistence type="predicted"/>
<organism evidence="1 2">
    <name type="scientific">Aeromonas veronii</name>
    <dbReference type="NCBI Taxonomy" id="654"/>
    <lineage>
        <taxon>Bacteria</taxon>
        <taxon>Pseudomonadati</taxon>
        <taxon>Pseudomonadota</taxon>
        <taxon>Gammaproteobacteria</taxon>
        <taxon>Aeromonadales</taxon>
        <taxon>Aeromonadaceae</taxon>
        <taxon>Aeromonas</taxon>
    </lineage>
</organism>
<dbReference type="EMBL" id="CP014774">
    <property type="protein sequence ID" value="ANB54853.1"/>
    <property type="molecule type" value="Genomic_DNA"/>
</dbReference>
<gene>
    <name evidence="1" type="ORF">WM43_20435</name>
</gene>
<dbReference type="Proteomes" id="UP000076809">
    <property type="component" value="Chromosome"/>
</dbReference>
<reference evidence="1 2" key="1">
    <citation type="journal article" date="2016" name="J. Clin. Microbiol.">
        <title>Detection and Whole-Genome Sequencing of Carbapenemase-Producing Aeromonas hydrophila Isolates from Routine Perirectal Surveillance Culture.</title>
        <authorList>
            <person name="Hughes H.Y."/>
            <person name="Conlan S.P."/>
            <person name="Lau A.F."/>
            <person name="Dekker J.P."/>
            <person name="Michelin A.V."/>
            <person name="Youn J.H."/>
            <person name="Henderson D.K."/>
            <person name="Frank K.M."/>
            <person name="Segre J.A."/>
            <person name="Palmore T.N."/>
        </authorList>
    </citation>
    <scope>NUCLEOTIDE SEQUENCE [LARGE SCALE GENOMIC DNA]</scope>
    <source>
        <strain evidence="1 2">AVNIH1</strain>
    </source>
</reference>
<accession>A0AAC9BB92</accession>
<evidence type="ECO:0000313" key="2">
    <source>
        <dbReference type="Proteomes" id="UP000076809"/>
    </source>
</evidence>
<protein>
    <submittedName>
        <fullName evidence="1">Uncharacterized protein</fullName>
    </submittedName>
</protein>
<name>A0AAC9BB92_AERVE</name>